<keyword evidence="6 10" id="KW-0418">Kinase</keyword>
<dbReference type="InterPro" id="IPR036890">
    <property type="entry name" value="HATPase_C_sf"/>
</dbReference>
<comment type="catalytic activity">
    <reaction evidence="1">
        <text>ATP + protein L-histidine = ADP + protein N-phospho-L-histidine.</text>
        <dbReference type="EC" id="2.7.13.3"/>
    </reaction>
</comment>
<evidence type="ECO:0000313" key="11">
    <source>
        <dbReference type="Proteomes" id="UP000430508"/>
    </source>
</evidence>
<dbReference type="Pfam" id="PF00512">
    <property type="entry name" value="HisKA"/>
    <property type="match status" value="1"/>
</dbReference>
<dbReference type="InterPro" id="IPR013656">
    <property type="entry name" value="PAS_4"/>
</dbReference>
<dbReference type="EMBL" id="CP046996">
    <property type="protein sequence ID" value="QHA00916.1"/>
    <property type="molecule type" value="Genomic_DNA"/>
</dbReference>
<evidence type="ECO:0000256" key="8">
    <source>
        <dbReference type="ARBA" id="ARBA00023012"/>
    </source>
</evidence>
<keyword evidence="8" id="KW-0902">Two-component regulatory system</keyword>
<accession>A0A857DLA8</accession>
<keyword evidence="7" id="KW-0067">ATP-binding</keyword>
<dbReference type="EC" id="2.7.13.3" evidence="2"/>
<protein>
    <recommendedName>
        <fullName evidence="2">histidine kinase</fullName>
        <ecNumber evidence="2">2.7.13.3</ecNumber>
    </recommendedName>
</protein>
<dbReference type="SMART" id="SM00388">
    <property type="entry name" value="HisKA"/>
    <property type="match status" value="1"/>
</dbReference>
<dbReference type="CDD" id="cd00075">
    <property type="entry name" value="HATPase"/>
    <property type="match status" value="1"/>
</dbReference>
<dbReference type="InterPro" id="IPR003661">
    <property type="entry name" value="HisK_dim/P_dom"/>
</dbReference>
<evidence type="ECO:0000256" key="4">
    <source>
        <dbReference type="ARBA" id="ARBA00022679"/>
    </source>
</evidence>
<evidence type="ECO:0000256" key="2">
    <source>
        <dbReference type="ARBA" id="ARBA00012438"/>
    </source>
</evidence>
<organism evidence="10 11">
    <name type="scientific">Dehalobacter restrictus</name>
    <dbReference type="NCBI Taxonomy" id="55583"/>
    <lineage>
        <taxon>Bacteria</taxon>
        <taxon>Bacillati</taxon>
        <taxon>Bacillota</taxon>
        <taxon>Clostridia</taxon>
        <taxon>Eubacteriales</taxon>
        <taxon>Desulfitobacteriaceae</taxon>
        <taxon>Dehalobacter</taxon>
    </lineage>
</organism>
<feature type="domain" description="Histidine kinase" evidence="9">
    <location>
        <begin position="376"/>
        <end position="581"/>
    </location>
</feature>
<dbReference type="Gene3D" id="3.30.450.20">
    <property type="entry name" value="PAS domain"/>
    <property type="match status" value="1"/>
</dbReference>
<evidence type="ECO:0000313" key="10">
    <source>
        <dbReference type="EMBL" id="QHA00916.1"/>
    </source>
</evidence>
<proteinExistence type="predicted"/>
<dbReference type="CDD" id="cd00082">
    <property type="entry name" value="HisKA"/>
    <property type="match status" value="1"/>
</dbReference>
<dbReference type="PANTHER" id="PTHR43065:SF10">
    <property type="entry name" value="PEROXIDE STRESS-ACTIVATED HISTIDINE KINASE MAK3"/>
    <property type="match status" value="1"/>
</dbReference>
<dbReference type="InterPro" id="IPR036097">
    <property type="entry name" value="HisK_dim/P_sf"/>
</dbReference>
<reference evidence="10 11" key="1">
    <citation type="submission" date="2019-12" db="EMBL/GenBank/DDBJ databases">
        <title>Sequence classification of anaerobic respiratory reductive dehalogenases: First we see many, then we see few.</title>
        <authorList>
            <person name="Molenda O."/>
            <person name="Puentes Jacome L.A."/>
            <person name="Cao X."/>
            <person name="Nesbo C.L."/>
            <person name="Tang S."/>
            <person name="Morson N."/>
            <person name="Patron J."/>
            <person name="Lomheim L."/>
            <person name="Wishart D.S."/>
            <person name="Edwards E.A."/>
        </authorList>
    </citation>
    <scope>NUCLEOTIDE SEQUENCE [LARGE SCALE GENOMIC DNA]</scope>
    <source>
        <strain evidence="10 11">12DCA</strain>
    </source>
</reference>
<dbReference type="Gene3D" id="3.30.565.10">
    <property type="entry name" value="Histidine kinase-like ATPase, C-terminal domain"/>
    <property type="match status" value="1"/>
</dbReference>
<dbReference type="Proteomes" id="UP000430508">
    <property type="component" value="Chromosome"/>
</dbReference>
<dbReference type="Pfam" id="PF02518">
    <property type="entry name" value="HATPase_c"/>
    <property type="match status" value="1"/>
</dbReference>
<dbReference type="PRINTS" id="PR00344">
    <property type="entry name" value="BCTRLSENSOR"/>
</dbReference>
<evidence type="ECO:0000256" key="3">
    <source>
        <dbReference type="ARBA" id="ARBA00022553"/>
    </source>
</evidence>
<keyword evidence="4" id="KW-0808">Transferase</keyword>
<dbReference type="SMART" id="SM00387">
    <property type="entry name" value="HATPase_c"/>
    <property type="match status" value="1"/>
</dbReference>
<dbReference type="InterPro" id="IPR003594">
    <property type="entry name" value="HATPase_dom"/>
</dbReference>
<dbReference type="PROSITE" id="PS50109">
    <property type="entry name" value="HIS_KIN"/>
    <property type="match status" value="1"/>
</dbReference>
<name>A0A857DLA8_9FIRM</name>
<dbReference type="GO" id="GO:0005524">
    <property type="term" value="F:ATP binding"/>
    <property type="evidence" value="ECO:0007669"/>
    <property type="project" value="UniProtKB-KW"/>
</dbReference>
<dbReference type="AlphaFoldDB" id="A0A857DLA8"/>
<dbReference type="InterPro" id="IPR004358">
    <property type="entry name" value="Sig_transdc_His_kin-like_C"/>
</dbReference>
<dbReference type="SUPFAM" id="SSF55785">
    <property type="entry name" value="PYP-like sensor domain (PAS domain)"/>
    <property type="match status" value="1"/>
</dbReference>
<dbReference type="SUPFAM" id="SSF47384">
    <property type="entry name" value="Homodimeric domain of signal transducing histidine kinase"/>
    <property type="match status" value="1"/>
</dbReference>
<gene>
    <name evidence="10" type="ORF">GQ588_09855</name>
</gene>
<evidence type="ECO:0000259" key="9">
    <source>
        <dbReference type="PROSITE" id="PS50109"/>
    </source>
</evidence>
<evidence type="ECO:0000256" key="7">
    <source>
        <dbReference type="ARBA" id="ARBA00022840"/>
    </source>
</evidence>
<dbReference type="GO" id="GO:0000155">
    <property type="term" value="F:phosphorelay sensor kinase activity"/>
    <property type="evidence" value="ECO:0007669"/>
    <property type="project" value="InterPro"/>
</dbReference>
<evidence type="ECO:0000256" key="1">
    <source>
        <dbReference type="ARBA" id="ARBA00000085"/>
    </source>
</evidence>
<dbReference type="Gene3D" id="1.10.287.130">
    <property type="match status" value="1"/>
</dbReference>
<dbReference type="InterPro" id="IPR005467">
    <property type="entry name" value="His_kinase_dom"/>
</dbReference>
<keyword evidence="3" id="KW-0597">Phosphoprotein</keyword>
<dbReference type="InterPro" id="IPR035965">
    <property type="entry name" value="PAS-like_dom_sf"/>
</dbReference>
<keyword evidence="5" id="KW-0547">Nucleotide-binding</keyword>
<sequence>MSEWIEAVEIIKSERWNIFLECIGTGLHLKLMIVSEDGTLLTKRPESCPICHQMYEPLSRQPVRWPLNNGFFLDAVECSFCRQGKSNFSVADRARLAADMLSSFQNALAGFSGEIRTVELSALRKLNHTVISLCHGEENVQDQLLELILNALMILLDAEGSWLEYADSGFSALLIKGDERAVEAARLNRYSFETTIFEINQGNLHGELGVLQPRDFSRAEFLLPLMAEEFIIAFDGVCLCRLLKKQLDVLLGAVGSAVVMIDRHYRIIYANRQAEQLMNGANVDLLGSSIADWPGPWLGYIRSNTVIPVGGQMDSFPDKYSDSDICRVDWQVSPLLEETTVRGWLLLLEDRTDYYHWQESARQAERFEATAKMVGVLAHELRNPISAASGLLQLMGRKKDPELTRNYKDLVLRELDRVTRLLNEFLLLGKPSNIEAEPIDPVAFLQELMPLFQGEAMGTKSDIILETGKVSPVAADPGQLTQVMLNLVRNAVQAADAGGRVIIRLEERGNQVCINVIDNGPGLTPEAMKNLFRPFFTTKERGTGLGLPIVRAIVHNHGGEITAFNREEGGAVFSMSFPPAANQKNSETDVLIALEDNLFNYPLEQALLSTGVKVTTISGLKRVLQGPAEMGSFEIYPKVVIAESPDGEGGPKTSALIAECRTHWPDSRILLLVTSTQPPLMVKETDDAIQYSGNQQVSYIQDSADLSGLISTVQRLLEHWE</sequence>
<evidence type="ECO:0000256" key="5">
    <source>
        <dbReference type="ARBA" id="ARBA00022741"/>
    </source>
</evidence>
<dbReference type="Pfam" id="PF08448">
    <property type="entry name" value="PAS_4"/>
    <property type="match status" value="1"/>
</dbReference>
<dbReference type="PANTHER" id="PTHR43065">
    <property type="entry name" value="SENSOR HISTIDINE KINASE"/>
    <property type="match status" value="1"/>
</dbReference>
<evidence type="ECO:0000256" key="6">
    <source>
        <dbReference type="ARBA" id="ARBA00022777"/>
    </source>
</evidence>
<dbReference type="SUPFAM" id="SSF55874">
    <property type="entry name" value="ATPase domain of HSP90 chaperone/DNA topoisomerase II/histidine kinase"/>
    <property type="match status" value="1"/>
</dbReference>